<proteinExistence type="predicted"/>
<accession>A6DNX7</accession>
<keyword evidence="2" id="KW-1185">Reference proteome</keyword>
<dbReference type="AlphaFoldDB" id="A6DNX7"/>
<comment type="caution">
    <text evidence="1">The sequence shown here is derived from an EMBL/GenBank/DDBJ whole genome shotgun (WGS) entry which is preliminary data.</text>
</comment>
<dbReference type="EMBL" id="ABCK01000014">
    <property type="protein sequence ID" value="EDM26786.1"/>
    <property type="molecule type" value="Genomic_DNA"/>
</dbReference>
<evidence type="ECO:0000313" key="1">
    <source>
        <dbReference type="EMBL" id="EDM26786.1"/>
    </source>
</evidence>
<gene>
    <name evidence="1" type="ORF">LNTAR_19105</name>
</gene>
<organism evidence="1 2">
    <name type="scientific">Lentisphaera araneosa HTCC2155</name>
    <dbReference type="NCBI Taxonomy" id="313628"/>
    <lineage>
        <taxon>Bacteria</taxon>
        <taxon>Pseudomonadati</taxon>
        <taxon>Lentisphaerota</taxon>
        <taxon>Lentisphaeria</taxon>
        <taxon>Lentisphaerales</taxon>
        <taxon>Lentisphaeraceae</taxon>
        <taxon>Lentisphaera</taxon>
    </lineage>
</organism>
<reference evidence="1 2" key="1">
    <citation type="journal article" date="2010" name="J. Bacteriol.">
        <title>Genome sequence of Lentisphaera araneosa HTCC2155T, the type species of the order Lentisphaerales in the phylum Lentisphaerae.</title>
        <authorList>
            <person name="Thrash J.C."/>
            <person name="Cho J.C."/>
            <person name="Vergin K.L."/>
            <person name="Morris R.M."/>
            <person name="Giovannoni S.J."/>
        </authorList>
    </citation>
    <scope>NUCLEOTIDE SEQUENCE [LARGE SCALE GENOMIC DNA]</scope>
    <source>
        <strain evidence="1 2">HTCC2155</strain>
    </source>
</reference>
<dbReference type="STRING" id="313628.LNTAR_19105"/>
<dbReference type="Proteomes" id="UP000004947">
    <property type="component" value="Unassembled WGS sequence"/>
</dbReference>
<name>A6DNX7_9BACT</name>
<sequence>MSKYCQNIKVTKSGEEKECTHLALPNQNICGRCLSQAKKDASKKELNSDKKA</sequence>
<evidence type="ECO:0000313" key="2">
    <source>
        <dbReference type="Proteomes" id="UP000004947"/>
    </source>
</evidence>
<protein>
    <submittedName>
        <fullName evidence="1">Uncharacterized protein</fullName>
    </submittedName>
</protein>
<dbReference type="RefSeq" id="WP_007279562.1">
    <property type="nucleotide sequence ID" value="NZ_ABCK01000014.1"/>
</dbReference>